<evidence type="ECO:0000313" key="5">
    <source>
        <dbReference type="EMBL" id="SFV11581.1"/>
    </source>
</evidence>
<organism evidence="5 6">
    <name type="scientific">Pseudoduganella namucuonensis</name>
    <dbReference type="NCBI Taxonomy" id="1035707"/>
    <lineage>
        <taxon>Bacteria</taxon>
        <taxon>Pseudomonadati</taxon>
        <taxon>Pseudomonadota</taxon>
        <taxon>Betaproteobacteria</taxon>
        <taxon>Burkholderiales</taxon>
        <taxon>Oxalobacteraceae</taxon>
        <taxon>Telluria group</taxon>
        <taxon>Pseudoduganella</taxon>
    </lineage>
</organism>
<evidence type="ECO:0000313" key="6">
    <source>
        <dbReference type="Proteomes" id="UP000199391"/>
    </source>
</evidence>
<dbReference type="PANTHER" id="PTHR30024:SF47">
    <property type="entry name" value="TAURINE-BINDING PERIPLASMIC PROTEIN"/>
    <property type="match status" value="1"/>
</dbReference>
<dbReference type="EMBL" id="FPBO01000034">
    <property type="protein sequence ID" value="SFV11581.1"/>
    <property type="molecule type" value="Genomic_DNA"/>
</dbReference>
<dbReference type="OrthoDB" id="6545503at2"/>
<evidence type="ECO:0000256" key="3">
    <source>
        <dbReference type="ARBA" id="ARBA00022729"/>
    </source>
</evidence>
<dbReference type="Gene3D" id="3.40.190.10">
    <property type="entry name" value="Periplasmic binding protein-like II"/>
    <property type="match status" value="2"/>
</dbReference>
<accession>A0A1I7LPF0</accession>
<protein>
    <submittedName>
        <fullName evidence="5">NitT/TauT family transport system substrate-binding protein</fullName>
    </submittedName>
</protein>
<comment type="similarity">
    <text evidence="2">Belongs to the bacterial solute-binding protein SsuA/TauA family.</text>
</comment>
<feature type="domain" description="SsuA/THI5-like" evidence="4">
    <location>
        <begin position="19"/>
        <end position="222"/>
    </location>
</feature>
<dbReference type="SUPFAM" id="SSF53850">
    <property type="entry name" value="Periplasmic binding protein-like II"/>
    <property type="match status" value="1"/>
</dbReference>
<sequence length="311" mass="33159">MTTDTSNTILLAGGALGFNWLPVFVAQKQGIFARHGLTVELMRMGSVDKASTAVREGAAHMAITPPEGAIASAVAGGGLRIVAGNVNRLPLTLIAQPDIKSIEQLRGKVLGTSSLTEGTAIYTREMLSQHGLGYPDDYSFAVAGVHPARWKALQEGTIDAAVQLIPLNFVAVEAGYSDLGEVSDYIPEIVFTALIADQAWAAENGERIVALMRGLIEATALLYDAANDEALLPIVMEITQSDLAYAQKSLYYLREKGVFARALEIPPAALEKTVELMRKADLLAPGKTAEALAAFDARWVRRAVEPAKEGA</sequence>
<reference evidence="6" key="1">
    <citation type="submission" date="2016-10" db="EMBL/GenBank/DDBJ databases">
        <authorList>
            <person name="Varghese N."/>
            <person name="Submissions S."/>
        </authorList>
    </citation>
    <scope>NUCLEOTIDE SEQUENCE [LARGE SCALE GENOMIC DNA]</scope>
    <source>
        <strain evidence="6">CGMCC 1.11014</strain>
    </source>
</reference>
<dbReference type="GO" id="GO:0042597">
    <property type="term" value="C:periplasmic space"/>
    <property type="evidence" value="ECO:0007669"/>
    <property type="project" value="UniProtKB-SubCell"/>
</dbReference>
<dbReference type="Pfam" id="PF09084">
    <property type="entry name" value="NMT1"/>
    <property type="match status" value="1"/>
</dbReference>
<name>A0A1I7LPF0_9BURK</name>
<comment type="subcellular location">
    <subcellularLocation>
        <location evidence="1">Periplasm</location>
    </subcellularLocation>
</comment>
<evidence type="ECO:0000259" key="4">
    <source>
        <dbReference type="Pfam" id="PF09084"/>
    </source>
</evidence>
<proteinExistence type="inferred from homology"/>
<dbReference type="Proteomes" id="UP000199391">
    <property type="component" value="Unassembled WGS sequence"/>
</dbReference>
<dbReference type="PANTHER" id="PTHR30024">
    <property type="entry name" value="ALIPHATIC SULFONATES-BINDING PROTEIN-RELATED"/>
    <property type="match status" value="1"/>
</dbReference>
<evidence type="ECO:0000256" key="1">
    <source>
        <dbReference type="ARBA" id="ARBA00004418"/>
    </source>
</evidence>
<dbReference type="AlphaFoldDB" id="A0A1I7LPF0"/>
<keyword evidence="3" id="KW-0732">Signal</keyword>
<evidence type="ECO:0000256" key="2">
    <source>
        <dbReference type="ARBA" id="ARBA00010742"/>
    </source>
</evidence>
<dbReference type="STRING" id="1035707.SAMN05216552_103441"/>
<dbReference type="RefSeq" id="WP_093558823.1">
    <property type="nucleotide sequence ID" value="NZ_FPBO01000034.1"/>
</dbReference>
<gene>
    <name evidence="5" type="ORF">SAMN05216552_103441</name>
</gene>
<dbReference type="InterPro" id="IPR015168">
    <property type="entry name" value="SsuA/THI5"/>
</dbReference>
<keyword evidence="6" id="KW-1185">Reference proteome</keyword>